<keyword evidence="3" id="KW-1185">Reference proteome</keyword>
<dbReference type="AlphaFoldDB" id="B8II15"/>
<dbReference type="Gene3D" id="3.40.50.12370">
    <property type="match status" value="1"/>
</dbReference>
<dbReference type="Proteomes" id="UP000008207">
    <property type="component" value="Chromosome"/>
</dbReference>
<dbReference type="EMBL" id="CP001349">
    <property type="protein sequence ID" value="ACL56053.1"/>
    <property type="molecule type" value="Genomic_DNA"/>
</dbReference>
<dbReference type="OrthoDB" id="9804721at2"/>
<gene>
    <name evidence="2" type="ordered locus">Mnod_1046</name>
</gene>
<sequence length="279" mass="29737">MKTLLVPVARHALLDSVLETALLTAQRFGSCVEGFGLRPALAEYVPVDMVGGMTWVRDEEADLAEARDCGSQFCTFMEEHGVGRESAAANPSAPRYRWLPDAPPGDGFLAQYARLFCATVVGRPGGEGGPRMTTLEAALFESGRPLIIAPQTPPQSLGETVLIAWNGSTETARTVAYAEPFLRQAARIEVLGIDVGMVPGPSAEQMAAALTREGLSARGRTLAAGRRTAGEIYLEEAEALGCDLLVKGAYTQSRLRQMIFGGPTSHILAHATMPVLMAH</sequence>
<protein>
    <submittedName>
        <fullName evidence="2">UspA domain protein</fullName>
    </submittedName>
</protein>
<dbReference type="CDD" id="cd00293">
    <property type="entry name" value="USP-like"/>
    <property type="match status" value="1"/>
</dbReference>
<dbReference type="STRING" id="460265.Mnod_1046"/>
<proteinExistence type="predicted"/>
<dbReference type="SUPFAM" id="SSF52402">
    <property type="entry name" value="Adenine nucleotide alpha hydrolases-like"/>
    <property type="match status" value="1"/>
</dbReference>
<evidence type="ECO:0000259" key="1">
    <source>
        <dbReference type="Pfam" id="PF00582"/>
    </source>
</evidence>
<dbReference type="RefSeq" id="WP_015927751.1">
    <property type="nucleotide sequence ID" value="NC_011894.1"/>
</dbReference>
<evidence type="ECO:0000313" key="2">
    <source>
        <dbReference type="EMBL" id="ACL56053.1"/>
    </source>
</evidence>
<dbReference type="HOGENOM" id="CLU_049301_5_0_5"/>
<dbReference type="KEGG" id="mno:Mnod_1046"/>
<dbReference type="InterPro" id="IPR006016">
    <property type="entry name" value="UspA"/>
</dbReference>
<evidence type="ECO:0000313" key="3">
    <source>
        <dbReference type="Proteomes" id="UP000008207"/>
    </source>
</evidence>
<dbReference type="Pfam" id="PF00582">
    <property type="entry name" value="Usp"/>
    <property type="match status" value="1"/>
</dbReference>
<organism evidence="2 3">
    <name type="scientific">Methylobacterium nodulans (strain LMG 21967 / CNCM I-2342 / ORS 2060)</name>
    <dbReference type="NCBI Taxonomy" id="460265"/>
    <lineage>
        <taxon>Bacteria</taxon>
        <taxon>Pseudomonadati</taxon>
        <taxon>Pseudomonadota</taxon>
        <taxon>Alphaproteobacteria</taxon>
        <taxon>Hyphomicrobiales</taxon>
        <taxon>Methylobacteriaceae</taxon>
        <taxon>Methylobacterium</taxon>
    </lineage>
</organism>
<feature type="domain" description="UspA" evidence="1">
    <location>
        <begin position="209"/>
        <end position="278"/>
    </location>
</feature>
<accession>B8II15</accession>
<reference evidence="2 3" key="1">
    <citation type="submission" date="2009-01" db="EMBL/GenBank/DDBJ databases">
        <title>Complete sequence of chromosome of Methylobacterium nodulans ORS 2060.</title>
        <authorList>
            <consortium name="US DOE Joint Genome Institute"/>
            <person name="Lucas S."/>
            <person name="Copeland A."/>
            <person name="Lapidus A."/>
            <person name="Glavina del Rio T."/>
            <person name="Dalin E."/>
            <person name="Tice H."/>
            <person name="Bruce D."/>
            <person name="Goodwin L."/>
            <person name="Pitluck S."/>
            <person name="Sims D."/>
            <person name="Brettin T."/>
            <person name="Detter J.C."/>
            <person name="Han C."/>
            <person name="Larimer F."/>
            <person name="Land M."/>
            <person name="Hauser L."/>
            <person name="Kyrpides N."/>
            <person name="Ivanova N."/>
            <person name="Marx C.J."/>
            <person name="Richardson P."/>
        </authorList>
    </citation>
    <scope>NUCLEOTIDE SEQUENCE [LARGE SCALE GENOMIC DNA]</scope>
    <source>
        <strain evidence="3">LMG 21967 / CNCM I-2342 / ORS 2060</strain>
    </source>
</reference>
<name>B8II15_METNO</name>
<dbReference type="eggNOG" id="COG0589">
    <property type="taxonomic scope" value="Bacteria"/>
</dbReference>